<dbReference type="PANTHER" id="PTHR43591">
    <property type="entry name" value="METHYLTRANSFERASE"/>
    <property type="match status" value="1"/>
</dbReference>
<protein>
    <submittedName>
        <fullName evidence="2">Class I SAM-dependent methyltransferase</fullName>
    </submittedName>
</protein>
<name>A0A9D1AB14_9FIRM</name>
<gene>
    <name evidence="2" type="ORF">IAB31_04915</name>
</gene>
<reference evidence="2" key="1">
    <citation type="submission" date="2020-10" db="EMBL/GenBank/DDBJ databases">
        <authorList>
            <person name="Gilroy R."/>
        </authorList>
    </citation>
    <scope>NUCLEOTIDE SEQUENCE</scope>
    <source>
        <strain evidence="2">ChiSjej4B22-8148</strain>
    </source>
</reference>
<dbReference type="Proteomes" id="UP000886757">
    <property type="component" value="Unassembled WGS sequence"/>
</dbReference>
<keyword evidence="2" id="KW-0808">Transferase</keyword>
<evidence type="ECO:0000313" key="3">
    <source>
        <dbReference type="Proteomes" id="UP000886757"/>
    </source>
</evidence>
<evidence type="ECO:0000313" key="2">
    <source>
        <dbReference type="EMBL" id="HIR13248.1"/>
    </source>
</evidence>
<dbReference type="Gene3D" id="3.40.50.150">
    <property type="entry name" value="Vaccinia Virus protein VP39"/>
    <property type="match status" value="1"/>
</dbReference>
<evidence type="ECO:0000259" key="1">
    <source>
        <dbReference type="Pfam" id="PF08241"/>
    </source>
</evidence>
<reference evidence="2" key="2">
    <citation type="journal article" date="2021" name="PeerJ">
        <title>Extensive microbial diversity within the chicken gut microbiome revealed by metagenomics and culture.</title>
        <authorList>
            <person name="Gilroy R."/>
            <person name="Ravi A."/>
            <person name="Getino M."/>
            <person name="Pursley I."/>
            <person name="Horton D.L."/>
            <person name="Alikhan N.F."/>
            <person name="Baker D."/>
            <person name="Gharbi K."/>
            <person name="Hall N."/>
            <person name="Watson M."/>
            <person name="Adriaenssens E.M."/>
            <person name="Foster-Nyarko E."/>
            <person name="Jarju S."/>
            <person name="Secka A."/>
            <person name="Antonio M."/>
            <person name="Oren A."/>
            <person name="Chaudhuri R.R."/>
            <person name="La Ragione R."/>
            <person name="Hildebrand F."/>
            <person name="Pallen M.J."/>
        </authorList>
    </citation>
    <scope>NUCLEOTIDE SEQUENCE</scope>
    <source>
        <strain evidence="2">ChiSjej4B22-8148</strain>
    </source>
</reference>
<sequence length="256" mass="30142">MKKLEREIRRYWGKRAPGYSEYNRQELKDERRGMWRNTLLSRIDGHFPDRKREDIRILDAGTGPGFFALLLAEAGYQVTAVDCTSEMLAQARYNAGRYAEKISWVEGDVQSLPFRSEEFHVVVSRNVTWNLPDPQAAYREWRRVLKKEGLLLNFDADWYGYLYDEKKRSGYEKDREMTVRSQVTDYYEGTDIEAMEAIAMQIPLSRKERPAWDIKAMEQAGYGQVVCYGDIWKQVWNQEELLNNHNSPLFLMQGVK</sequence>
<dbReference type="SUPFAM" id="SSF53335">
    <property type="entry name" value="S-adenosyl-L-methionine-dependent methyltransferases"/>
    <property type="match status" value="1"/>
</dbReference>
<feature type="domain" description="Methyltransferase type 11" evidence="1">
    <location>
        <begin position="58"/>
        <end position="152"/>
    </location>
</feature>
<dbReference type="CDD" id="cd02440">
    <property type="entry name" value="AdoMet_MTases"/>
    <property type="match status" value="1"/>
</dbReference>
<proteinExistence type="predicted"/>
<dbReference type="InterPro" id="IPR013216">
    <property type="entry name" value="Methyltransf_11"/>
</dbReference>
<comment type="caution">
    <text evidence="2">The sequence shown here is derived from an EMBL/GenBank/DDBJ whole genome shotgun (WGS) entry which is preliminary data.</text>
</comment>
<dbReference type="PANTHER" id="PTHR43591:SF24">
    <property type="entry name" value="2-METHOXY-6-POLYPRENYL-1,4-BENZOQUINOL METHYLASE, MITOCHONDRIAL"/>
    <property type="match status" value="1"/>
</dbReference>
<dbReference type="InterPro" id="IPR029063">
    <property type="entry name" value="SAM-dependent_MTases_sf"/>
</dbReference>
<dbReference type="GO" id="GO:0008757">
    <property type="term" value="F:S-adenosylmethionine-dependent methyltransferase activity"/>
    <property type="evidence" value="ECO:0007669"/>
    <property type="project" value="InterPro"/>
</dbReference>
<dbReference type="Pfam" id="PF08241">
    <property type="entry name" value="Methyltransf_11"/>
    <property type="match status" value="1"/>
</dbReference>
<dbReference type="AlphaFoldDB" id="A0A9D1AB14"/>
<dbReference type="EMBL" id="DVGK01000057">
    <property type="protein sequence ID" value="HIR13248.1"/>
    <property type="molecule type" value="Genomic_DNA"/>
</dbReference>
<keyword evidence="2" id="KW-0489">Methyltransferase</keyword>
<dbReference type="GO" id="GO:0032259">
    <property type="term" value="P:methylation"/>
    <property type="evidence" value="ECO:0007669"/>
    <property type="project" value="UniProtKB-KW"/>
</dbReference>
<organism evidence="2 3">
    <name type="scientific">Candidatus Choladousia intestinavium</name>
    <dbReference type="NCBI Taxonomy" id="2840727"/>
    <lineage>
        <taxon>Bacteria</taxon>
        <taxon>Bacillati</taxon>
        <taxon>Bacillota</taxon>
        <taxon>Clostridia</taxon>
        <taxon>Lachnospirales</taxon>
        <taxon>Lachnospiraceae</taxon>
        <taxon>Lachnospiraceae incertae sedis</taxon>
        <taxon>Candidatus Choladousia</taxon>
    </lineage>
</organism>
<accession>A0A9D1AB14</accession>